<geneLocation type="plasmid" evidence="2 3">
    <name>pBFI_2</name>
</geneLocation>
<reference evidence="2 3" key="1">
    <citation type="journal article" date="2015" name="Genome Announc.">
        <title>Complete genome sequences for 35 biothreat assay-relevant bacillus species.</title>
        <authorList>
            <person name="Johnson S.L."/>
            <person name="Daligault H.E."/>
            <person name="Davenport K.W."/>
            <person name="Jaissle J."/>
            <person name="Frey K.G."/>
            <person name="Ladner J.T."/>
            <person name="Broomall S.M."/>
            <person name="Bishop-Lilly K.A."/>
            <person name="Bruce D.C."/>
            <person name="Gibbons H.S."/>
            <person name="Coyne S.R."/>
            <person name="Lo C.C."/>
            <person name="Meincke L."/>
            <person name="Munk A.C."/>
            <person name="Koroleva G.I."/>
            <person name="Rosenzweig C.N."/>
            <person name="Palacios G.F."/>
            <person name="Redden C.L."/>
            <person name="Minogue T.D."/>
            <person name="Chain P.S."/>
        </authorList>
    </citation>
    <scope>NUCLEOTIDE SEQUENCE [LARGE SCALE GENOMIC DNA]</scope>
    <source>
        <strain evidence="2 3">03BB108</strain>
    </source>
</reference>
<dbReference type="Proteomes" id="UP000031861">
    <property type="component" value="Plasmid pBFI_2"/>
</dbReference>
<dbReference type="GO" id="GO:0005576">
    <property type="term" value="C:extracellular region"/>
    <property type="evidence" value="ECO:0007669"/>
    <property type="project" value="InterPro"/>
</dbReference>
<evidence type="ECO:0000313" key="3">
    <source>
        <dbReference type="Proteomes" id="UP000031861"/>
    </source>
</evidence>
<dbReference type="Pfam" id="PF03496">
    <property type="entry name" value="ADPrib_exo_Tox"/>
    <property type="match status" value="1"/>
</dbReference>
<dbReference type="PROSITE" id="PS51996">
    <property type="entry name" value="TR_MART"/>
    <property type="match status" value="1"/>
</dbReference>
<dbReference type="Gene3D" id="3.90.176.10">
    <property type="entry name" value="Toxin ADP-ribosyltransferase, Chain A, domain 1"/>
    <property type="match status" value="1"/>
</dbReference>
<evidence type="ECO:0000313" key="2">
    <source>
        <dbReference type="EMBL" id="AJI08518.1"/>
    </source>
</evidence>
<keyword evidence="2" id="KW-0614">Plasmid</keyword>
<accession>A0AAN0W488</accession>
<dbReference type="SUPFAM" id="SSF56399">
    <property type="entry name" value="ADP-ribosylation"/>
    <property type="match status" value="1"/>
</dbReference>
<name>A0AAN0W488_BACCE</name>
<feature type="domain" description="ADP ribosyltransferase" evidence="1">
    <location>
        <begin position="45"/>
        <end position="249"/>
    </location>
</feature>
<dbReference type="EMBL" id="CP009636">
    <property type="protein sequence ID" value="AJI08518.1"/>
    <property type="molecule type" value="Genomic_DNA"/>
</dbReference>
<dbReference type="AlphaFoldDB" id="A0AAN0W488"/>
<sequence>MIFLKVFSISGGLISICTPTYADGENSVIHVQSRDVKAFKDREKAEAWGRERYAGWYNNLTIVEQKSLTDYTTEKGYQINKYLRQNKGNINIPENSFLNRNIINLDSAIEKAKMKESIKVYRRVGENAFGMEADSLRNKNTINREKYRELAERFMNKEIKEYGYLSTTLVRGISDEAKIKSPEIALMPIILELNIPKGTKAAYINDLSDKPWELELLVGRGSTFKIHGMSIIVENGRERLKVTADLLKK</sequence>
<evidence type="ECO:0000259" key="1">
    <source>
        <dbReference type="Pfam" id="PF03496"/>
    </source>
</evidence>
<organism evidence="2 3">
    <name type="scientific">Bacillus cereus 03BB108</name>
    <dbReference type="NCBI Taxonomy" id="451709"/>
    <lineage>
        <taxon>Bacteria</taxon>
        <taxon>Bacillati</taxon>
        <taxon>Bacillota</taxon>
        <taxon>Bacilli</taxon>
        <taxon>Bacillales</taxon>
        <taxon>Bacillaceae</taxon>
        <taxon>Bacillus</taxon>
        <taxon>Bacillus cereus group</taxon>
    </lineage>
</organism>
<dbReference type="InterPro" id="IPR003540">
    <property type="entry name" value="ADP-ribosyltransferase"/>
</dbReference>
<proteinExistence type="predicted"/>
<gene>
    <name evidence="2" type="ORF">AK40_5863</name>
</gene>
<dbReference type="RefSeq" id="WP_001996221.1">
    <property type="nucleotide sequence ID" value="NZ_CP009636.1"/>
</dbReference>
<protein>
    <submittedName>
        <fullName evidence="2">ADP-ribosyltransferase exoenzyme family protein</fullName>
    </submittedName>
</protein>